<dbReference type="GO" id="GO:0009254">
    <property type="term" value="P:peptidoglycan turnover"/>
    <property type="evidence" value="ECO:0007669"/>
    <property type="project" value="TreeGrafter"/>
</dbReference>
<dbReference type="PANTHER" id="PTHR30480:SF16">
    <property type="entry name" value="GLYCOSIDE HYDROLASE FAMILY 3 DOMAIN PROTEIN"/>
    <property type="match status" value="1"/>
</dbReference>
<organism evidence="5">
    <name type="scientific">uncultured Mycobacteriales bacterium</name>
    <dbReference type="NCBI Taxonomy" id="581187"/>
    <lineage>
        <taxon>Bacteria</taxon>
        <taxon>Bacillati</taxon>
        <taxon>Actinomycetota</taxon>
        <taxon>Actinomycetes</taxon>
        <taxon>Mycobacteriales</taxon>
        <taxon>environmental samples</taxon>
    </lineage>
</organism>
<evidence type="ECO:0000259" key="4">
    <source>
        <dbReference type="Pfam" id="PF00933"/>
    </source>
</evidence>
<protein>
    <submittedName>
        <fullName evidence="5">GH3</fullName>
        <ecNumber evidence="5">3.2.1.52</ecNumber>
    </submittedName>
</protein>
<feature type="domain" description="Glycoside hydrolase family 3 N-terminal" evidence="4">
    <location>
        <begin position="31"/>
        <end position="316"/>
    </location>
</feature>
<dbReference type="InterPro" id="IPR017853">
    <property type="entry name" value="GH"/>
</dbReference>
<dbReference type="EMBL" id="CADCTP010000081">
    <property type="protein sequence ID" value="CAA9226735.1"/>
    <property type="molecule type" value="Genomic_DNA"/>
</dbReference>
<dbReference type="InterPro" id="IPR050226">
    <property type="entry name" value="NagZ_Beta-hexosaminidase"/>
</dbReference>
<dbReference type="Pfam" id="PF00933">
    <property type="entry name" value="Glyco_hydro_3"/>
    <property type="match status" value="1"/>
</dbReference>
<comment type="similarity">
    <text evidence="1">Belongs to the glycosyl hydrolase 3 family.</text>
</comment>
<gene>
    <name evidence="5" type="ORF">AVDCRST_MAG41-766</name>
</gene>
<dbReference type="GO" id="GO:0004563">
    <property type="term" value="F:beta-N-acetylhexosaminidase activity"/>
    <property type="evidence" value="ECO:0007669"/>
    <property type="project" value="UniProtKB-EC"/>
</dbReference>
<dbReference type="PANTHER" id="PTHR30480">
    <property type="entry name" value="BETA-HEXOSAMINIDASE-RELATED"/>
    <property type="match status" value="1"/>
</dbReference>
<evidence type="ECO:0000313" key="5">
    <source>
        <dbReference type="EMBL" id="CAA9226735.1"/>
    </source>
</evidence>
<dbReference type="Gene3D" id="3.20.20.300">
    <property type="entry name" value="Glycoside hydrolase, family 3, N-terminal domain"/>
    <property type="match status" value="1"/>
</dbReference>
<feature type="non-terminal residue" evidence="5">
    <location>
        <position position="335"/>
    </location>
</feature>
<keyword evidence="2 5" id="KW-0378">Hydrolase</keyword>
<name>A0A6J4HK32_9ACTN</name>
<dbReference type="SUPFAM" id="SSF51445">
    <property type="entry name" value="(Trans)glycosidases"/>
    <property type="match status" value="1"/>
</dbReference>
<keyword evidence="3 5" id="KW-0326">Glycosidase</keyword>
<proteinExistence type="inferred from homology"/>
<evidence type="ECO:0000256" key="2">
    <source>
        <dbReference type="ARBA" id="ARBA00022801"/>
    </source>
</evidence>
<evidence type="ECO:0000256" key="1">
    <source>
        <dbReference type="ARBA" id="ARBA00005336"/>
    </source>
</evidence>
<dbReference type="InterPro" id="IPR001764">
    <property type="entry name" value="Glyco_hydro_3_N"/>
</dbReference>
<dbReference type="InterPro" id="IPR036962">
    <property type="entry name" value="Glyco_hydro_3_N_sf"/>
</dbReference>
<dbReference type="EC" id="3.2.1.52" evidence="5"/>
<evidence type="ECO:0000256" key="3">
    <source>
        <dbReference type="ARBA" id="ARBA00023295"/>
    </source>
</evidence>
<sequence>MTVAALADSVLFPGFAGTSPPDWVRRRVAAGLGGVVLFARNCRSFDQVAGLTAALRAERPDVLVATDEEGGDVTRLYAAVGSPSPGAYALGVLDSVPTTRAVSAALAERVASVGITWTLGPVADVNSAPDNPVIGVRSFGATPSLVARHVVAAVEGTQAAGVAACVKHFPGHGDTTVDSHVGLPTVGADLPGALAPFRAAVDAGAATVMTGHLLVPGYGTLPATLNPALVTGLLRDAWGFDGVVISDALEMGAIAGSVGIGEGAVLAVLAGVDALCLGGDADGEPIADAARDALVAAVRSGRLPESRLAEASARVRALAARFPARPGSAAAGGDG</sequence>
<accession>A0A6J4HK32</accession>
<dbReference type="GO" id="GO:0005975">
    <property type="term" value="P:carbohydrate metabolic process"/>
    <property type="evidence" value="ECO:0007669"/>
    <property type="project" value="InterPro"/>
</dbReference>
<reference evidence="5" key="1">
    <citation type="submission" date="2020-02" db="EMBL/GenBank/DDBJ databases">
        <authorList>
            <person name="Meier V. D."/>
        </authorList>
    </citation>
    <scope>NUCLEOTIDE SEQUENCE</scope>
    <source>
        <strain evidence="5">AVDCRST_MAG41</strain>
    </source>
</reference>
<dbReference type="AlphaFoldDB" id="A0A6J4HK32"/>